<evidence type="ECO:0000313" key="3">
    <source>
        <dbReference type="Proteomes" id="UP000821866"/>
    </source>
</evidence>
<proteinExistence type="predicted"/>
<dbReference type="Proteomes" id="UP000821866">
    <property type="component" value="Chromosome 1"/>
</dbReference>
<name>A0A9J6F150_RHIMP</name>
<gene>
    <name evidence="2" type="ORF">HPB51_011198</name>
</gene>
<comment type="caution">
    <text evidence="2">The sequence shown here is derived from an EMBL/GenBank/DDBJ whole genome shotgun (WGS) entry which is preliminary data.</text>
</comment>
<dbReference type="EMBL" id="JABSTU010000001">
    <property type="protein sequence ID" value="KAH8040502.1"/>
    <property type="molecule type" value="Genomic_DNA"/>
</dbReference>
<sequence length="213" mass="22830">MFLSSRLLLRRAEETSGRDDEPRSRTPHHGHTSVGGIRGTAPPEPISSTTPPHPAILSLFTLRGSHSATSARLKVLSRALRPRTDVLDLGRCKHGTARTRAPAAADNGDSNFLSAKRADARAMHWYTGVFGTRSHAEMPSARARDSDRAKRGLHDAHQLAMQPTSPFAMCPLRAGPSCKAAQLPFGGETDMPFQSWPEGSSATTATAVLSQCG</sequence>
<accession>A0A9J6F150</accession>
<keyword evidence="3" id="KW-1185">Reference proteome</keyword>
<reference evidence="2" key="2">
    <citation type="submission" date="2021-09" db="EMBL/GenBank/DDBJ databases">
        <authorList>
            <person name="Jia N."/>
            <person name="Wang J."/>
            <person name="Shi W."/>
            <person name="Du L."/>
            <person name="Sun Y."/>
            <person name="Zhan W."/>
            <person name="Jiang J."/>
            <person name="Wang Q."/>
            <person name="Zhang B."/>
            <person name="Ji P."/>
            <person name="Sakyi L.B."/>
            <person name="Cui X."/>
            <person name="Yuan T."/>
            <person name="Jiang B."/>
            <person name="Yang W."/>
            <person name="Lam T.T.-Y."/>
            <person name="Chang Q."/>
            <person name="Ding S."/>
            <person name="Wang X."/>
            <person name="Zhu J."/>
            <person name="Ruan X."/>
            <person name="Zhao L."/>
            <person name="Wei J."/>
            <person name="Que T."/>
            <person name="Du C."/>
            <person name="Cheng J."/>
            <person name="Dai P."/>
            <person name="Han X."/>
            <person name="Huang E."/>
            <person name="Gao Y."/>
            <person name="Liu J."/>
            <person name="Shao H."/>
            <person name="Ye R."/>
            <person name="Li L."/>
            <person name="Wei W."/>
            <person name="Wang X."/>
            <person name="Wang C."/>
            <person name="Huo Q."/>
            <person name="Li W."/>
            <person name="Guo W."/>
            <person name="Chen H."/>
            <person name="Chen S."/>
            <person name="Zhou L."/>
            <person name="Zhou L."/>
            <person name="Ni X."/>
            <person name="Tian J."/>
            <person name="Zhou Y."/>
            <person name="Sheng Y."/>
            <person name="Liu T."/>
            <person name="Pan Y."/>
            <person name="Xia L."/>
            <person name="Li J."/>
            <person name="Zhao F."/>
            <person name="Cao W."/>
        </authorList>
    </citation>
    <scope>NUCLEOTIDE SEQUENCE</scope>
    <source>
        <strain evidence="2">Rmic-2018</strain>
        <tissue evidence="2">Larvae</tissue>
    </source>
</reference>
<reference evidence="2" key="1">
    <citation type="journal article" date="2020" name="Cell">
        <title>Large-Scale Comparative Analyses of Tick Genomes Elucidate Their Genetic Diversity and Vector Capacities.</title>
        <authorList>
            <consortium name="Tick Genome and Microbiome Consortium (TIGMIC)"/>
            <person name="Jia N."/>
            <person name="Wang J."/>
            <person name="Shi W."/>
            <person name="Du L."/>
            <person name="Sun Y."/>
            <person name="Zhan W."/>
            <person name="Jiang J.F."/>
            <person name="Wang Q."/>
            <person name="Zhang B."/>
            <person name="Ji P."/>
            <person name="Bell-Sakyi L."/>
            <person name="Cui X.M."/>
            <person name="Yuan T.T."/>
            <person name="Jiang B.G."/>
            <person name="Yang W.F."/>
            <person name="Lam T.T."/>
            <person name="Chang Q.C."/>
            <person name="Ding S.J."/>
            <person name="Wang X.J."/>
            <person name="Zhu J.G."/>
            <person name="Ruan X.D."/>
            <person name="Zhao L."/>
            <person name="Wei J.T."/>
            <person name="Ye R.Z."/>
            <person name="Que T.C."/>
            <person name="Du C.H."/>
            <person name="Zhou Y.H."/>
            <person name="Cheng J.X."/>
            <person name="Dai P.F."/>
            <person name="Guo W.B."/>
            <person name="Han X.H."/>
            <person name="Huang E.J."/>
            <person name="Li L.F."/>
            <person name="Wei W."/>
            <person name="Gao Y.C."/>
            <person name="Liu J.Z."/>
            <person name="Shao H.Z."/>
            <person name="Wang X."/>
            <person name="Wang C.C."/>
            <person name="Yang T.C."/>
            <person name="Huo Q.B."/>
            <person name="Li W."/>
            <person name="Chen H.Y."/>
            <person name="Chen S.E."/>
            <person name="Zhou L.G."/>
            <person name="Ni X.B."/>
            <person name="Tian J.H."/>
            <person name="Sheng Y."/>
            <person name="Liu T."/>
            <person name="Pan Y.S."/>
            <person name="Xia L.Y."/>
            <person name="Li J."/>
            <person name="Zhao F."/>
            <person name="Cao W.C."/>
        </authorList>
    </citation>
    <scope>NUCLEOTIDE SEQUENCE</scope>
    <source>
        <strain evidence="2">Rmic-2018</strain>
    </source>
</reference>
<evidence type="ECO:0000313" key="2">
    <source>
        <dbReference type="EMBL" id="KAH8040502.1"/>
    </source>
</evidence>
<feature type="region of interest" description="Disordered" evidence="1">
    <location>
        <begin position="12"/>
        <end position="53"/>
    </location>
</feature>
<evidence type="ECO:0000256" key="1">
    <source>
        <dbReference type="SAM" id="MobiDB-lite"/>
    </source>
</evidence>
<feature type="compositionally biased region" description="Basic and acidic residues" evidence="1">
    <location>
        <begin position="12"/>
        <end position="24"/>
    </location>
</feature>
<protein>
    <submittedName>
        <fullName evidence="2">Uncharacterized protein</fullName>
    </submittedName>
</protein>
<organism evidence="2 3">
    <name type="scientific">Rhipicephalus microplus</name>
    <name type="common">Cattle tick</name>
    <name type="synonym">Boophilus microplus</name>
    <dbReference type="NCBI Taxonomy" id="6941"/>
    <lineage>
        <taxon>Eukaryota</taxon>
        <taxon>Metazoa</taxon>
        <taxon>Ecdysozoa</taxon>
        <taxon>Arthropoda</taxon>
        <taxon>Chelicerata</taxon>
        <taxon>Arachnida</taxon>
        <taxon>Acari</taxon>
        <taxon>Parasitiformes</taxon>
        <taxon>Ixodida</taxon>
        <taxon>Ixodoidea</taxon>
        <taxon>Ixodidae</taxon>
        <taxon>Rhipicephalinae</taxon>
        <taxon>Rhipicephalus</taxon>
        <taxon>Boophilus</taxon>
    </lineage>
</organism>
<dbReference type="AlphaFoldDB" id="A0A9J6F150"/>